<feature type="repeat" description="ANK" evidence="2">
    <location>
        <begin position="1037"/>
        <end position="1072"/>
    </location>
</feature>
<dbReference type="PROSITE" id="PS50088">
    <property type="entry name" value="ANK_REPEAT"/>
    <property type="match status" value="1"/>
</dbReference>
<dbReference type="PROSITE" id="PS50837">
    <property type="entry name" value="NACHT"/>
    <property type="match status" value="1"/>
</dbReference>
<dbReference type="InterPro" id="IPR036770">
    <property type="entry name" value="Ankyrin_rpt-contain_sf"/>
</dbReference>
<name>A0A317XDN8_9EURO</name>
<dbReference type="EMBL" id="MSFK01000001">
    <property type="protein sequence ID" value="PWY96736.1"/>
    <property type="molecule type" value="Genomic_DNA"/>
</dbReference>
<evidence type="ECO:0000313" key="4">
    <source>
        <dbReference type="EMBL" id="PWY96736.1"/>
    </source>
</evidence>
<sequence length="1109" mass="127316">MAAVQSVIQKAFQTAMHDFKMNLNNDEIHAQILLVTSIEGVYDLTDKLQAEQGRKGHLRHLAKIEPYLNRLREYTAAIELFVQIEPEIMALIWGPIKLLLQWTSVPTQSFDAILNTTADIGLLLPEFQEVAVLFSRNDKIYDVLVLFFRDILDFYQICLQFFIMPRWKYFFESLWPRKRDHIDMVKAHIQRHTSLMRNEVRLEHIREEHDARLRALEHYKKSERADRLQKYQALKTEINPRTYDDKLNWYHGRVCKGTGGWLRQDDTFKRWLDTGNRTSRVLWLQGIPGAGKTFLAGTVVDIARTASHTAFAFLSHTFRSNTSALSVLHSLIFQLASQHDDLQDVLCHSAHEHIKSNVTVAVALLKEVLGCAGTAFLVIDGVDEIDEIERGVLLKQLLLLSQECQETRILISSRQEVDITAILQPTSEVIRVDDRNEESIQIYVNHQLEQLFESRSFPPSMQDKISDSLTLLASKAKGMFLYATVVLSSIELVDDATEICEELSTLPEDLDDAYSRVLLRINKLRPSVRDKARRILAWVGCSPTPLTLPELEQALTIQPCSLELLERDYVSPNLNKLCGPIIEVVDGYIQFVHFKVKEYFFSPSVDGHIDLVNGTLDLAVCCTTYLCQRQYDVDVRSNGITSVLLNGSYRLHYLAVNCWFDLIRDYLKLSRDEVLPTQLAECLRSLMTKRSNVEFAADRDTFTTPGYLQSIKKEYPDIYDFLSDVAQFRQRCLETGYRISDGKLWINLDPLSIFHQMNRILCNYSRHKRQCDCHLIERDFGKRPFRCGFLNCSFQQYGFESRAERDRHESKHTLPWKCSVSGCEYETTGDQHMKKAHRDKMPEWLITKDIVEWRELRSLLHDLIKQNELGMVELLLPGLHDSDSYFLADVVGRYGSIQMAQVVFERAKRYEVMSRAITAQNIELVKWLIDSGNTPEYDHGFYIATFVKTDSEEMYRLCERYTAAALVGYKALNATNKILSREKFLTSLWNFMGLGRELKPTRLTLALSSIARSSCSICLAAGLIQHGADVKGSKSPSAISPLHYAARKSSAENAEFMKFPLFAGADPDRVSRKRKPSDDIDAQGISRWLGISWGELVAQTRNHRRGLIV</sequence>
<dbReference type="SUPFAM" id="SSF48403">
    <property type="entry name" value="Ankyrin repeat"/>
    <property type="match status" value="1"/>
</dbReference>
<reference evidence="4 5" key="1">
    <citation type="submission" date="2016-12" db="EMBL/GenBank/DDBJ databases">
        <title>The genomes of Aspergillus section Nigri reveals drivers in fungal speciation.</title>
        <authorList>
            <consortium name="DOE Joint Genome Institute"/>
            <person name="Vesth T.C."/>
            <person name="Nybo J."/>
            <person name="Theobald S."/>
            <person name="Brandl J."/>
            <person name="Frisvad J.C."/>
            <person name="Nielsen K.F."/>
            <person name="Lyhne E.K."/>
            <person name="Kogle M.E."/>
            <person name="Kuo A."/>
            <person name="Riley R."/>
            <person name="Clum A."/>
            <person name="Nolan M."/>
            <person name="Lipzen A."/>
            <person name="Salamov A."/>
            <person name="Henrissat B."/>
            <person name="Wiebenga A."/>
            <person name="De Vries R.P."/>
            <person name="Grigoriev I.V."/>
            <person name="Mortensen U.H."/>
            <person name="Andersen M.R."/>
            <person name="Baker S.E."/>
        </authorList>
    </citation>
    <scope>NUCLEOTIDE SEQUENCE [LARGE SCALE GENOMIC DNA]</scope>
    <source>
        <strain evidence="4 5">CBS 115572</strain>
    </source>
</reference>
<dbReference type="GeneID" id="37116411"/>
<evidence type="ECO:0000259" key="3">
    <source>
        <dbReference type="PROSITE" id="PS50837"/>
    </source>
</evidence>
<organism evidence="4 5">
    <name type="scientific">Aspergillus sclerotioniger CBS 115572</name>
    <dbReference type="NCBI Taxonomy" id="1450535"/>
    <lineage>
        <taxon>Eukaryota</taxon>
        <taxon>Fungi</taxon>
        <taxon>Dikarya</taxon>
        <taxon>Ascomycota</taxon>
        <taxon>Pezizomycotina</taxon>
        <taxon>Eurotiomycetes</taxon>
        <taxon>Eurotiomycetidae</taxon>
        <taxon>Eurotiales</taxon>
        <taxon>Aspergillaceae</taxon>
        <taxon>Aspergillus</taxon>
        <taxon>Aspergillus subgen. Circumdati</taxon>
    </lineage>
</organism>
<proteinExistence type="predicted"/>
<dbReference type="RefSeq" id="XP_025473497.1">
    <property type="nucleotide sequence ID" value="XM_025614268.1"/>
</dbReference>
<dbReference type="InterPro" id="IPR002110">
    <property type="entry name" value="Ankyrin_rpt"/>
</dbReference>
<dbReference type="InterPro" id="IPR056884">
    <property type="entry name" value="NPHP3-like_N"/>
</dbReference>
<dbReference type="PANTHER" id="PTHR10039:SF14">
    <property type="entry name" value="NACHT DOMAIN-CONTAINING PROTEIN"/>
    <property type="match status" value="1"/>
</dbReference>
<keyword evidence="2" id="KW-0040">ANK repeat</keyword>
<dbReference type="STRING" id="1450535.A0A317XDN8"/>
<dbReference type="Pfam" id="PF22939">
    <property type="entry name" value="WHD_GPIID"/>
    <property type="match status" value="1"/>
</dbReference>
<gene>
    <name evidence="4" type="ORF">BO94DRAFT_562110</name>
</gene>
<protein>
    <submittedName>
        <fullName evidence="4">NACHT domain protein</fullName>
    </submittedName>
</protein>
<evidence type="ECO:0000256" key="1">
    <source>
        <dbReference type="ARBA" id="ARBA00022737"/>
    </source>
</evidence>
<dbReference type="InterPro" id="IPR007111">
    <property type="entry name" value="NACHT_NTPase"/>
</dbReference>
<comment type="caution">
    <text evidence="4">The sequence shown here is derived from an EMBL/GenBank/DDBJ whole genome shotgun (WGS) entry which is preliminary data.</text>
</comment>
<dbReference type="Gene3D" id="3.40.50.300">
    <property type="entry name" value="P-loop containing nucleotide triphosphate hydrolases"/>
    <property type="match status" value="1"/>
</dbReference>
<dbReference type="SUPFAM" id="SSF52540">
    <property type="entry name" value="P-loop containing nucleoside triphosphate hydrolases"/>
    <property type="match status" value="1"/>
</dbReference>
<accession>A0A317XDN8</accession>
<dbReference type="InterPro" id="IPR054471">
    <property type="entry name" value="GPIID_WHD"/>
</dbReference>
<feature type="domain" description="NACHT" evidence="3">
    <location>
        <begin position="280"/>
        <end position="414"/>
    </location>
</feature>
<dbReference type="Proteomes" id="UP000246702">
    <property type="component" value="Unassembled WGS sequence"/>
</dbReference>
<evidence type="ECO:0000313" key="5">
    <source>
        <dbReference type="Proteomes" id="UP000246702"/>
    </source>
</evidence>
<dbReference type="Pfam" id="PF24809">
    <property type="entry name" value="DUF7708"/>
    <property type="match status" value="1"/>
</dbReference>
<keyword evidence="1" id="KW-0677">Repeat</keyword>
<dbReference type="OrthoDB" id="21416at2759"/>
<dbReference type="AlphaFoldDB" id="A0A317XDN8"/>
<dbReference type="InterPro" id="IPR056125">
    <property type="entry name" value="DUF7708"/>
</dbReference>
<keyword evidence="5" id="KW-1185">Reference proteome</keyword>
<dbReference type="Gene3D" id="1.25.40.20">
    <property type="entry name" value="Ankyrin repeat-containing domain"/>
    <property type="match status" value="1"/>
</dbReference>
<evidence type="ECO:0000256" key="2">
    <source>
        <dbReference type="PROSITE-ProRule" id="PRU00023"/>
    </source>
</evidence>
<dbReference type="InterPro" id="IPR027417">
    <property type="entry name" value="P-loop_NTPase"/>
</dbReference>
<dbReference type="Pfam" id="PF24883">
    <property type="entry name" value="NPHP3_N"/>
    <property type="match status" value="1"/>
</dbReference>
<dbReference type="PANTHER" id="PTHR10039">
    <property type="entry name" value="AMELOGENIN"/>
    <property type="match status" value="1"/>
</dbReference>